<dbReference type="Gene3D" id="3.20.20.330">
    <property type="entry name" value="Homocysteine-binding-like domain"/>
    <property type="match status" value="1"/>
</dbReference>
<accession>A0A1B0BLD1</accession>
<keyword evidence="4" id="KW-0862">Zinc</keyword>
<dbReference type="EnsemblMetazoa" id="GPPI033739-RA">
    <property type="protein sequence ID" value="GPPI033739-PA"/>
    <property type="gene ID" value="GPPI033739"/>
</dbReference>
<dbReference type="GO" id="GO:0046872">
    <property type="term" value="F:metal ion binding"/>
    <property type="evidence" value="ECO:0007669"/>
    <property type="project" value="UniProtKB-KW"/>
</dbReference>
<comment type="caution">
    <text evidence="6">Lacks conserved residue(s) required for the propagation of feature annotation.</text>
</comment>
<dbReference type="GO" id="GO:0008898">
    <property type="term" value="F:S-adenosylmethionine-homocysteine S-methyltransferase activity"/>
    <property type="evidence" value="ECO:0007669"/>
    <property type="project" value="TreeGrafter"/>
</dbReference>
<evidence type="ECO:0000256" key="2">
    <source>
        <dbReference type="ARBA" id="ARBA00022679"/>
    </source>
</evidence>
<dbReference type="STRING" id="67801.A0A1B0BLD1"/>
<name>A0A1B0BLD1_9MUSC</name>
<dbReference type="AlphaFoldDB" id="A0A1B0BLD1"/>
<dbReference type="PANTHER" id="PTHR46015">
    <property type="entry name" value="ZGC:172121"/>
    <property type="match status" value="1"/>
</dbReference>
<dbReference type="PANTHER" id="PTHR46015:SF1">
    <property type="entry name" value="HOMOCYSTEINE S-METHYLTRANSFERASE-LIKE ISOFORM 1"/>
    <property type="match status" value="1"/>
</dbReference>
<dbReference type="EMBL" id="JXJN01016289">
    <property type="status" value="NOT_ANNOTATED_CDS"/>
    <property type="molecule type" value="Genomic_DNA"/>
</dbReference>
<keyword evidence="9" id="KW-1185">Reference proteome</keyword>
<evidence type="ECO:0000313" key="9">
    <source>
        <dbReference type="Proteomes" id="UP000092460"/>
    </source>
</evidence>
<dbReference type="InterPro" id="IPR051486">
    <property type="entry name" value="Hcy_S-methyltransferase"/>
</dbReference>
<dbReference type="Proteomes" id="UP000092460">
    <property type="component" value="Unassembled WGS sequence"/>
</dbReference>
<dbReference type="GO" id="GO:0009086">
    <property type="term" value="P:methionine biosynthetic process"/>
    <property type="evidence" value="ECO:0007669"/>
    <property type="project" value="TreeGrafter"/>
</dbReference>
<dbReference type="Pfam" id="PF02574">
    <property type="entry name" value="S-methyl_trans"/>
    <property type="match status" value="1"/>
</dbReference>
<evidence type="ECO:0000256" key="1">
    <source>
        <dbReference type="ARBA" id="ARBA00022603"/>
    </source>
</evidence>
<reference evidence="8" key="2">
    <citation type="submission" date="2020-05" db="UniProtKB">
        <authorList>
            <consortium name="EnsemblMetazoa"/>
        </authorList>
    </citation>
    <scope>IDENTIFICATION</scope>
    <source>
        <strain evidence="8">IAEA</strain>
    </source>
</reference>
<dbReference type="InterPro" id="IPR003726">
    <property type="entry name" value="HCY_dom"/>
</dbReference>
<reference evidence="9" key="1">
    <citation type="submission" date="2015-01" db="EMBL/GenBank/DDBJ databases">
        <authorList>
            <person name="Aksoy S."/>
            <person name="Warren W."/>
            <person name="Wilson R.K."/>
        </authorList>
    </citation>
    <scope>NUCLEOTIDE SEQUENCE [LARGE SCALE GENOMIC DNA]</scope>
    <source>
        <strain evidence="9">IAEA</strain>
    </source>
</reference>
<evidence type="ECO:0000256" key="4">
    <source>
        <dbReference type="ARBA" id="ARBA00022833"/>
    </source>
</evidence>
<dbReference type="InterPro" id="IPR036589">
    <property type="entry name" value="HCY_dom_sf"/>
</dbReference>
<evidence type="ECO:0000313" key="8">
    <source>
        <dbReference type="EnsemblMetazoa" id="GPPI033739-PA"/>
    </source>
</evidence>
<keyword evidence="2" id="KW-0808">Transferase</keyword>
<organism evidence="8 9">
    <name type="scientific">Glossina palpalis gambiensis</name>
    <dbReference type="NCBI Taxonomy" id="67801"/>
    <lineage>
        <taxon>Eukaryota</taxon>
        <taxon>Metazoa</taxon>
        <taxon>Ecdysozoa</taxon>
        <taxon>Arthropoda</taxon>
        <taxon>Hexapoda</taxon>
        <taxon>Insecta</taxon>
        <taxon>Pterygota</taxon>
        <taxon>Neoptera</taxon>
        <taxon>Endopterygota</taxon>
        <taxon>Diptera</taxon>
        <taxon>Brachycera</taxon>
        <taxon>Muscomorpha</taxon>
        <taxon>Hippoboscoidea</taxon>
        <taxon>Glossinidae</taxon>
        <taxon>Glossina</taxon>
    </lineage>
</organism>
<dbReference type="SUPFAM" id="SSF82282">
    <property type="entry name" value="Homocysteine S-methyltransferase"/>
    <property type="match status" value="1"/>
</dbReference>
<comment type="pathway">
    <text evidence="5">Amino-acid biosynthesis; L-methionine biosynthesis via de novo pathway.</text>
</comment>
<evidence type="ECO:0000256" key="6">
    <source>
        <dbReference type="PROSITE-ProRule" id="PRU00333"/>
    </source>
</evidence>
<dbReference type="GO" id="GO:0032259">
    <property type="term" value="P:methylation"/>
    <property type="evidence" value="ECO:0007669"/>
    <property type="project" value="UniProtKB-KW"/>
</dbReference>
<evidence type="ECO:0000256" key="3">
    <source>
        <dbReference type="ARBA" id="ARBA00022723"/>
    </source>
</evidence>
<protein>
    <recommendedName>
        <fullName evidence="7">Hcy-binding domain-containing protein</fullName>
    </recommendedName>
</protein>
<dbReference type="PROSITE" id="PS50970">
    <property type="entry name" value="HCY"/>
    <property type="match status" value="1"/>
</dbReference>
<keyword evidence="3" id="KW-0479">Metal-binding</keyword>
<feature type="domain" description="Hcy-binding" evidence="7">
    <location>
        <begin position="1"/>
        <end position="116"/>
    </location>
</feature>
<evidence type="ECO:0000259" key="7">
    <source>
        <dbReference type="PROSITE" id="PS50970"/>
    </source>
</evidence>
<dbReference type="VEuPathDB" id="VectorBase:GPPI033739"/>
<evidence type="ECO:0000256" key="5">
    <source>
        <dbReference type="ARBA" id="ARBA00034478"/>
    </source>
</evidence>
<proteinExistence type="predicted"/>
<dbReference type="GO" id="GO:0033528">
    <property type="term" value="P:S-methylmethionine cycle"/>
    <property type="evidence" value="ECO:0007669"/>
    <property type="project" value="TreeGrafter"/>
</dbReference>
<sequence length="116" mass="13142">MSLLHLKGRVLVKSGGFSTQLAKHVGDKIVGDLLRGSRFDKENPEAVTQTHLDFLEFGADIIVTNTYQSSVEGFTKHLNLTKEESIDLMRESVKLAMQAKNKYLERLKDCNRHKEP</sequence>
<keyword evidence="1" id="KW-0489">Methyltransferase</keyword>